<feature type="transmembrane region" description="Helical" evidence="13">
    <location>
        <begin position="1152"/>
        <end position="1173"/>
    </location>
</feature>
<dbReference type="PANTHER" id="PTHR46594">
    <property type="entry name" value="P-TYPE CATION-TRANSPORTING ATPASE"/>
    <property type="match status" value="1"/>
</dbReference>
<dbReference type="STRING" id="361077.A0A151ZB12"/>
<evidence type="ECO:0000256" key="7">
    <source>
        <dbReference type="ARBA" id="ARBA00022741"/>
    </source>
</evidence>
<dbReference type="FunFam" id="3.30.70.100:FF:000005">
    <property type="entry name" value="Copper-exporting P-type ATPase A"/>
    <property type="match status" value="1"/>
</dbReference>
<dbReference type="Proteomes" id="UP000076078">
    <property type="component" value="Unassembled WGS sequence"/>
</dbReference>
<dbReference type="InterPro" id="IPR023299">
    <property type="entry name" value="ATPase_P-typ_cyto_dom_N"/>
</dbReference>
<dbReference type="SFLD" id="SFLDG00002">
    <property type="entry name" value="C1.7:_P-type_atpase_like"/>
    <property type="match status" value="1"/>
</dbReference>
<comment type="similarity">
    <text evidence="2 13">Belongs to the cation transport ATPase (P-type) (TC 3.A.3) family. Type IB subfamily.</text>
</comment>
<dbReference type="GO" id="GO:0019829">
    <property type="term" value="F:ATPase-coupled monoatomic cation transmembrane transporter activity"/>
    <property type="evidence" value="ECO:0007669"/>
    <property type="project" value="InterPro"/>
</dbReference>
<dbReference type="SFLD" id="SFLDS00003">
    <property type="entry name" value="Haloacid_Dehalogenase"/>
    <property type="match status" value="1"/>
</dbReference>
<evidence type="ECO:0000256" key="6">
    <source>
        <dbReference type="ARBA" id="ARBA00022723"/>
    </source>
</evidence>
<feature type="transmembrane region" description="Helical" evidence="13">
    <location>
        <begin position="573"/>
        <end position="595"/>
    </location>
</feature>
<keyword evidence="12 13" id="KW-0472">Membrane</keyword>
<dbReference type="GO" id="GO:0046872">
    <property type="term" value="F:metal ion binding"/>
    <property type="evidence" value="ECO:0007669"/>
    <property type="project" value="UniProtKB-KW"/>
</dbReference>
<dbReference type="SUPFAM" id="SSF81665">
    <property type="entry name" value="Calcium ATPase, transmembrane domain M"/>
    <property type="match status" value="1"/>
</dbReference>
<dbReference type="InterPro" id="IPR017969">
    <property type="entry name" value="Heavy-metal-associated_CS"/>
</dbReference>
<feature type="domain" description="HMA" evidence="15">
    <location>
        <begin position="332"/>
        <end position="398"/>
    </location>
</feature>
<feature type="transmembrane region" description="Helical" evidence="13">
    <location>
        <begin position="499"/>
        <end position="526"/>
    </location>
</feature>
<dbReference type="OrthoDB" id="432719at2759"/>
<keyword evidence="9" id="KW-1278">Translocase</keyword>
<dbReference type="InterPro" id="IPR006121">
    <property type="entry name" value="HMA_dom"/>
</dbReference>
<sequence>MAISSQLERCSCSCVSCLCNDLVQSFVTPKGQSNKDIIIPLSPSLLASCCSTQSPTGADIKISSPNNSIVDSERHNANCSCSTGTCCNLSSLFKHTYFRIIAPSLQTMPIDELETLRSKLLQMHRILTVRMDAKNKMVEIESKAENGSVFSILNVFKQMSIRIVAIQSKECPTNPLMDIDDQLEDSPLINKQQTATENLNNNNEYTNTRLFQIDGMVCELGCANRIESTLYDNPKVQKAEINFQMKILSVQASAQLSDKSISRIIHKLGFKCKRIHNFDVSDETTTNNAQVPDLNITSSDEEGDLDDNPHQSIELNRLDEIKIVTPTIGEITSVVMGVYGMTCASCVGIVENGIKSVPGVIECSVNLLAERAEIKYQPEVAKVQDIMESLDFLGYETKLIESSKPGSFFIRILNEPDQDSVNRSVKSIQTLHGVMSVQVSTESSDVIKVECDSTVVGPRTIINLLKSQLELQSELYNPDSSDAKESLLRKREIEKWRKLFIFSIAFTAPLIVIAMILVPITSISFLHYKLTQGLPVESLIGFVLATPVQIVSGWGFYKNSWAALRNLHGNMDLLVAIGSTAAYAYSIISIVIGMVNPDFMGMHFFETSASLITFIILGRWLENIAKGHTSSAIVKLMNLQTKESVLVQGSIDKSSNSFTVTSEEIIPSNLIQYGDILKVIPGSSVPTDGTIVSGQSSIDESMLTGESIPVTKKQGDIVTGGTLNLDGLLYIQANKIGSESTLSQIISLVQQAQTSKAPIQALADTISKYFVPGILIIGIVTFVLWISAAETGNIPLRWQEGTSPFLFSFLTAISVVVIACPCALGLATPTAVMVGTGVGATMGILIKGGKALETAHKTTAVLFDKTGTITTGKMTVTDCQVADEFLEIVGAAESSSEHPIGRAITQYCKDKLSISETSQLPSVEDFKGIPGRGLQCSIQSKSVLIGNLSFMKENQISVSSAEIDYAQQLETNGKTVIYVSVDGKFCGTMGISDIPREDSRHAIKKLTSMGLKCYMVTGDNRRAARFIADSVGIKPENIFSEVIPKEKAEKVEQLQLQGNVVCFVGDGINDSPALSQADIGISVATGTDIAIESSSIVLLKNSLTDVYRSIHLSRVVFRRIRINFTLALIYNLLAVPLAAGLFRVIFNVGLPPMAAAAAMVVSSLSVLTSSLLLKLYKSPKSSNQ</sequence>
<dbReference type="InterPro" id="IPR008250">
    <property type="entry name" value="ATPase_P-typ_transduc_dom_A_sf"/>
</dbReference>
<dbReference type="SUPFAM" id="SSF81653">
    <property type="entry name" value="Calcium ATPase, transduction domain A"/>
    <property type="match status" value="1"/>
</dbReference>
<dbReference type="FunCoup" id="A0A151ZB12">
    <property type="interactions" value="21"/>
</dbReference>
<feature type="transmembrane region" description="Helical" evidence="13">
    <location>
        <begin position="806"/>
        <end position="827"/>
    </location>
</feature>
<dbReference type="InterPro" id="IPR059000">
    <property type="entry name" value="ATPase_P-type_domA"/>
</dbReference>
<dbReference type="CDD" id="cd00371">
    <property type="entry name" value="HMA"/>
    <property type="match status" value="2"/>
</dbReference>
<dbReference type="PRINTS" id="PR00119">
    <property type="entry name" value="CATATPASE"/>
</dbReference>
<keyword evidence="17" id="KW-1185">Reference proteome</keyword>
<dbReference type="InterPro" id="IPR036412">
    <property type="entry name" value="HAD-like_sf"/>
</dbReference>
<protein>
    <submittedName>
        <fullName evidence="16">P-type ATPase</fullName>
    </submittedName>
</protein>
<evidence type="ECO:0000256" key="11">
    <source>
        <dbReference type="ARBA" id="ARBA00023065"/>
    </source>
</evidence>
<dbReference type="InterPro" id="IPR044492">
    <property type="entry name" value="P_typ_ATPase_HD_dom"/>
</dbReference>
<dbReference type="Gene3D" id="3.30.70.100">
    <property type="match status" value="2"/>
</dbReference>
<keyword evidence="4" id="KW-1003">Cell membrane</keyword>
<evidence type="ECO:0000313" key="17">
    <source>
        <dbReference type="Proteomes" id="UP000076078"/>
    </source>
</evidence>
<dbReference type="InterPro" id="IPR036163">
    <property type="entry name" value="HMA_dom_sf"/>
</dbReference>
<dbReference type="CDD" id="cd02094">
    <property type="entry name" value="P-type_ATPase_Cu-like"/>
    <property type="match status" value="1"/>
</dbReference>
<dbReference type="Pfam" id="PF00122">
    <property type="entry name" value="E1-E2_ATPase"/>
    <property type="match status" value="1"/>
</dbReference>
<organism evidence="16 17">
    <name type="scientific">Tieghemostelium lacteum</name>
    <name type="common">Slime mold</name>
    <name type="synonym">Dictyostelium lacteum</name>
    <dbReference type="NCBI Taxonomy" id="361077"/>
    <lineage>
        <taxon>Eukaryota</taxon>
        <taxon>Amoebozoa</taxon>
        <taxon>Evosea</taxon>
        <taxon>Eumycetozoa</taxon>
        <taxon>Dictyostelia</taxon>
        <taxon>Dictyosteliales</taxon>
        <taxon>Raperosteliaceae</taxon>
        <taxon>Tieghemostelium</taxon>
    </lineage>
</organism>
<dbReference type="Gene3D" id="3.40.1110.10">
    <property type="entry name" value="Calcium-transporting ATPase, cytoplasmic domain N"/>
    <property type="match status" value="1"/>
</dbReference>
<evidence type="ECO:0000256" key="10">
    <source>
        <dbReference type="ARBA" id="ARBA00022989"/>
    </source>
</evidence>
<dbReference type="SUPFAM" id="SSF55008">
    <property type="entry name" value="HMA, heavy metal-associated domain"/>
    <property type="match status" value="2"/>
</dbReference>
<evidence type="ECO:0000259" key="15">
    <source>
        <dbReference type="PROSITE" id="PS50846"/>
    </source>
</evidence>
<feature type="region of interest" description="Disordered" evidence="14">
    <location>
        <begin position="284"/>
        <end position="306"/>
    </location>
</feature>
<dbReference type="InterPro" id="IPR023298">
    <property type="entry name" value="ATPase_P-typ_TM_dom_sf"/>
</dbReference>
<reference evidence="16 17" key="1">
    <citation type="submission" date="2015-12" db="EMBL/GenBank/DDBJ databases">
        <title>Dictyostelia acquired genes for synthesis and detection of signals that induce cell-type specialization by lateral gene transfer from prokaryotes.</title>
        <authorList>
            <person name="Gloeckner G."/>
            <person name="Schaap P."/>
        </authorList>
    </citation>
    <scope>NUCLEOTIDE SEQUENCE [LARGE SCALE GENOMIC DNA]</scope>
    <source>
        <strain evidence="16 17">TK</strain>
    </source>
</reference>
<feature type="transmembrane region" description="Helical" evidence="13">
    <location>
        <begin position="601"/>
        <end position="621"/>
    </location>
</feature>
<dbReference type="SFLD" id="SFLDF00027">
    <property type="entry name" value="p-type_atpase"/>
    <property type="match status" value="1"/>
</dbReference>
<dbReference type="Gene3D" id="3.40.50.1000">
    <property type="entry name" value="HAD superfamily/HAD-like"/>
    <property type="match status" value="1"/>
</dbReference>
<keyword evidence="5 13" id="KW-0812">Transmembrane</keyword>
<evidence type="ECO:0000256" key="12">
    <source>
        <dbReference type="ARBA" id="ARBA00023136"/>
    </source>
</evidence>
<keyword evidence="10 13" id="KW-1133">Transmembrane helix</keyword>
<accession>A0A151ZB12</accession>
<evidence type="ECO:0000256" key="8">
    <source>
        <dbReference type="ARBA" id="ARBA00022840"/>
    </source>
</evidence>
<dbReference type="GO" id="GO:0016887">
    <property type="term" value="F:ATP hydrolysis activity"/>
    <property type="evidence" value="ECO:0007669"/>
    <property type="project" value="InterPro"/>
</dbReference>
<dbReference type="PANTHER" id="PTHR46594:SF4">
    <property type="entry name" value="P-TYPE CATION-TRANSPORTING ATPASE"/>
    <property type="match status" value="1"/>
</dbReference>
<evidence type="ECO:0000256" key="5">
    <source>
        <dbReference type="ARBA" id="ARBA00022692"/>
    </source>
</evidence>
<evidence type="ECO:0000256" key="13">
    <source>
        <dbReference type="RuleBase" id="RU362081"/>
    </source>
</evidence>
<keyword evidence="7 13" id="KW-0547">Nucleotide-binding</keyword>
<dbReference type="InterPro" id="IPR027256">
    <property type="entry name" value="P-typ_ATPase_IB"/>
</dbReference>
<feature type="transmembrane region" description="Helical" evidence="13">
    <location>
        <begin position="769"/>
        <end position="786"/>
    </location>
</feature>
<dbReference type="FunFam" id="2.70.150.10:FF:000020">
    <property type="entry name" value="Copper-exporting P-type ATPase A"/>
    <property type="match status" value="1"/>
</dbReference>
<dbReference type="PROSITE" id="PS00154">
    <property type="entry name" value="ATPASE_E1_E2"/>
    <property type="match status" value="1"/>
</dbReference>
<evidence type="ECO:0000256" key="4">
    <source>
        <dbReference type="ARBA" id="ARBA00022475"/>
    </source>
</evidence>
<dbReference type="InterPro" id="IPR001757">
    <property type="entry name" value="P_typ_ATPase"/>
</dbReference>
<keyword evidence="6 13" id="KW-0479">Metal-binding</keyword>
<comment type="subcellular location">
    <subcellularLocation>
        <location evidence="1">Cell membrane</location>
        <topology evidence="1">Multi-pass membrane protein</topology>
    </subcellularLocation>
    <subcellularLocation>
        <location evidence="13">Membrane</location>
    </subcellularLocation>
</comment>
<dbReference type="NCBIfam" id="TIGR01525">
    <property type="entry name" value="ATPase-IB_hvy"/>
    <property type="match status" value="1"/>
</dbReference>
<feature type="compositionally biased region" description="Polar residues" evidence="14">
    <location>
        <begin position="284"/>
        <end position="298"/>
    </location>
</feature>
<dbReference type="OMA" id="IGWAFCY"/>
<dbReference type="Pfam" id="PF00403">
    <property type="entry name" value="HMA"/>
    <property type="match status" value="2"/>
</dbReference>
<dbReference type="GO" id="GO:0005524">
    <property type="term" value="F:ATP binding"/>
    <property type="evidence" value="ECO:0007669"/>
    <property type="project" value="UniProtKB-UniRule"/>
</dbReference>
<dbReference type="PRINTS" id="PR00942">
    <property type="entry name" value="CUATPASEI"/>
</dbReference>
<proteinExistence type="inferred from homology"/>
<dbReference type="EMBL" id="LODT01000035">
    <property type="protein sequence ID" value="KYQ91143.1"/>
    <property type="molecule type" value="Genomic_DNA"/>
</dbReference>
<feature type="transmembrane region" description="Helical" evidence="13">
    <location>
        <begin position="1124"/>
        <end position="1146"/>
    </location>
</feature>
<keyword evidence="3" id="KW-0813">Transport</keyword>
<feature type="transmembrane region" description="Helical" evidence="13">
    <location>
        <begin position="538"/>
        <end position="557"/>
    </location>
</feature>
<dbReference type="SUPFAM" id="SSF56784">
    <property type="entry name" value="HAD-like"/>
    <property type="match status" value="1"/>
</dbReference>
<keyword evidence="11" id="KW-0406">Ion transport</keyword>
<evidence type="ECO:0000256" key="3">
    <source>
        <dbReference type="ARBA" id="ARBA00022448"/>
    </source>
</evidence>
<dbReference type="Pfam" id="PF00702">
    <property type="entry name" value="Hydrolase"/>
    <property type="match status" value="1"/>
</dbReference>
<evidence type="ECO:0000256" key="1">
    <source>
        <dbReference type="ARBA" id="ARBA00004651"/>
    </source>
</evidence>
<evidence type="ECO:0000256" key="2">
    <source>
        <dbReference type="ARBA" id="ARBA00006024"/>
    </source>
</evidence>
<dbReference type="AlphaFoldDB" id="A0A151ZB12"/>
<evidence type="ECO:0000256" key="14">
    <source>
        <dbReference type="SAM" id="MobiDB-lite"/>
    </source>
</evidence>
<dbReference type="GO" id="GO:0005886">
    <property type="term" value="C:plasma membrane"/>
    <property type="evidence" value="ECO:0007669"/>
    <property type="project" value="UniProtKB-SubCell"/>
</dbReference>
<dbReference type="InterPro" id="IPR018303">
    <property type="entry name" value="ATPase_P-typ_P_site"/>
</dbReference>
<evidence type="ECO:0000256" key="9">
    <source>
        <dbReference type="ARBA" id="ARBA00022967"/>
    </source>
</evidence>
<dbReference type="PROSITE" id="PS50846">
    <property type="entry name" value="HMA_2"/>
    <property type="match status" value="1"/>
</dbReference>
<dbReference type="InParanoid" id="A0A151ZB12"/>
<keyword evidence="8 13" id="KW-0067">ATP-binding</keyword>
<evidence type="ECO:0000313" key="16">
    <source>
        <dbReference type="EMBL" id="KYQ91143.1"/>
    </source>
</evidence>
<gene>
    <name evidence="16" type="ORF">DLAC_08052</name>
</gene>
<dbReference type="NCBIfam" id="TIGR01494">
    <property type="entry name" value="ATPase_P-type"/>
    <property type="match status" value="1"/>
</dbReference>
<dbReference type="PROSITE" id="PS01047">
    <property type="entry name" value="HMA_1"/>
    <property type="match status" value="1"/>
</dbReference>
<name>A0A151ZB12_TIELA</name>
<dbReference type="Gene3D" id="2.70.150.10">
    <property type="entry name" value="Calcium-transporting ATPase, cytoplasmic transduction domain A"/>
    <property type="match status" value="1"/>
</dbReference>
<comment type="caution">
    <text evidence="16">The sequence shown here is derived from an EMBL/GenBank/DDBJ whole genome shotgun (WGS) entry which is preliminary data.</text>
</comment>
<dbReference type="InterPro" id="IPR023214">
    <property type="entry name" value="HAD_sf"/>
</dbReference>